<keyword evidence="3 5" id="KW-0378">Hydrolase</keyword>
<evidence type="ECO:0000256" key="3">
    <source>
        <dbReference type="ARBA" id="ARBA00022801"/>
    </source>
</evidence>
<evidence type="ECO:0000256" key="7">
    <source>
        <dbReference type="SAM" id="SignalP"/>
    </source>
</evidence>
<dbReference type="InterPro" id="IPR034193">
    <property type="entry name" value="PCSK9_ProteinaseK-like"/>
</dbReference>
<evidence type="ECO:0000313" key="11">
    <source>
        <dbReference type="Proteomes" id="UP000238326"/>
    </source>
</evidence>
<reference evidence="10 11" key="1">
    <citation type="submission" date="2018-03" db="EMBL/GenBank/DDBJ databases">
        <title>Comparative genomics illustrates the genes involved in a hyperalkaliphilic mechanisms of Serpentinomonas isolated from highly-alkaline calcium-rich serpentinized springs.</title>
        <authorList>
            <person name="Suzuki S."/>
            <person name="Ishii S."/>
            <person name="Walworth N."/>
            <person name="Bird L."/>
            <person name="Kuenen J.G."/>
            <person name="Nealson K.H."/>
        </authorList>
    </citation>
    <scope>NUCLEOTIDE SEQUENCE [LARGE SCALE GENOMIC DNA]</scope>
    <source>
        <strain evidence="10 11">83</strain>
    </source>
</reference>
<dbReference type="Gene3D" id="3.40.50.200">
    <property type="entry name" value="Peptidase S8/S53 domain"/>
    <property type="match status" value="1"/>
</dbReference>
<dbReference type="GO" id="GO:0004252">
    <property type="term" value="F:serine-type endopeptidase activity"/>
    <property type="evidence" value="ECO:0007669"/>
    <property type="project" value="UniProtKB-UniRule"/>
</dbReference>
<evidence type="ECO:0000256" key="1">
    <source>
        <dbReference type="ARBA" id="ARBA00011073"/>
    </source>
</evidence>
<dbReference type="GO" id="GO:0006508">
    <property type="term" value="P:proteolysis"/>
    <property type="evidence" value="ECO:0007669"/>
    <property type="project" value="UniProtKB-KW"/>
</dbReference>
<dbReference type="InterPro" id="IPR000209">
    <property type="entry name" value="Peptidase_S8/S53_dom"/>
</dbReference>
<proteinExistence type="inferred from homology"/>
<dbReference type="RefSeq" id="WP_105729102.1">
    <property type="nucleotide sequence ID" value="NZ_PVLR01000016.1"/>
</dbReference>
<dbReference type="GO" id="GO:0005615">
    <property type="term" value="C:extracellular space"/>
    <property type="evidence" value="ECO:0007669"/>
    <property type="project" value="TreeGrafter"/>
</dbReference>
<evidence type="ECO:0000256" key="6">
    <source>
        <dbReference type="RuleBase" id="RU003355"/>
    </source>
</evidence>
<accession>A0A2S9KFQ1</accession>
<dbReference type="SUPFAM" id="SSF54897">
    <property type="entry name" value="Protease propeptides/inhibitors"/>
    <property type="match status" value="1"/>
</dbReference>
<name>A0A2S9KFQ1_9BURK</name>
<dbReference type="EMBL" id="PVLR01000016">
    <property type="protein sequence ID" value="PRD69269.1"/>
    <property type="molecule type" value="Genomic_DNA"/>
</dbReference>
<keyword evidence="2 5" id="KW-0645">Protease</keyword>
<evidence type="ECO:0000256" key="4">
    <source>
        <dbReference type="ARBA" id="ARBA00022825"/>
    </source>
</evidence>
<dbReference type="InterPro" id="IPR023827">
    <property type="entry name" value="Peptidase_S8_Asp-AS"/>
</dbReference>
<feature type="signal peptide" evidence="7">
    <location>
        <begin position="1"/>
        <end position="23"/>
    </location>
</feature>
<dbReference type="FunFam" id="3.40.50.200:FF:000014">
    <property type="entry name" value="Proteinase K"/>
    <property type="match status" value="1"/>
</dbReference>
<dbReference type="AlphaFoldDB" id="A0A2S9KFQ1"/>
<dbReference type="Pfam" id="PF00082">
    <property type="entry name" value="Peptidase_S8"/>
    <property type="match status" value="1"/>
</dbReference>
<evidence type="ECO:0000259" key="8">
    <source>
        <dbReference type="Pfam" id="PF00082"/>
    </source>
</evidence>
<dbReference type="PROSITE" id="PS51892">
    <property type="entry name" value="SUBTILASE"/>
    <property type="match status" value="1"/>
</dbReference>
<dbReference type="PROSITE" id="PS00137">
    <property type="entry name" value="SUBTILASE_HIS"/>
    <property type="match status" value="1"/>
</dbReference>
<evidence type="ECO:0000256" key="5">
    <source>
        <dbReference type="PROSITE-ProRule" id="PRU01240"/>
    </source>
</evidence>
<dbReference type="InterPro" id="IPR010259">
    <property type="entry name" value="S8pro/Inhibitor_I9"/>
</dbReference>
<dbReference type="InterPro" id="IPR022398">
    <property type="entry name" value="Peptidase_S8_His-AS"/>
</dbReference>
<feature type="domain" description="Inhibitor I9" evidence="9">
    <location>
        <begin position="41"/>
        <end position="108"/>
    </location>
</feature>
<keyword evidence="7" id="KW-0732">Signal</keyword>
<protein>
    <submittedName>
        <fullName evidence="10">Peptidase S8</fullName>
    </submittedName>
</protein>
<dbReference type="InterPro" id="IPR015500">
    <property type="entry name" value="Peptidase_S8_subtilisin-rel"/>
</dbReference>
<feature type="active site" description="Charge relay system" evidence="5">
    <location>
        <position position="341"/>
    </location>
</feature>
<dbReference type="InterPro" id="IPR050131">
    <property type="entry name" value="Peptidase_S8_subtilisin-like"/>
</dbReference>
<gene>
    <name evidence="10" type="ORF">C6P61_06390</name>
</gene>
<dbReference type="Gene3D" id="3.30.70.80">
    <property type="entry name" value="Peptidase S8 propeptide/proteinase inhibitor I9"/>
    <property type="match status" value="1"/>
</dbReference>
<evidence type="ECO:0000313" key="10">
    <source>
        <dbReference type="EMBL" id="PRD69269.1"/>
    </source>
</evidence>
<dbReference type="Pfam" id="PF05922">
    <property type="entry name" value="Inhibitor_I9"/>
    <property type="match status" value="1"/>
</dbReference>
<dbReference type="OrthoDB" id="9790784at2"/>
<dbReference type="PROSITE" id="PS00138">
    <property type="entry name" value="SUBTILASE_SER"/>
    <property type="match status" value="1"/>
</dbReference>
<dbReference type="InterPro" id="IPR037045">
    <property type="entry name" value="S8pro/Inhibitor_I9_sf"/>
</dbReference>
<dbReference type="CDD" id="cd04077">
    <property type="entry name" value="Peptidases_S8_PCSK9_ProteinaseK_like"/>
    <property type="match status" value="1"/>
</dbReference>
<keyword evidence="11" id="KW-1185">Reference proteome</keyword>
<comment type="caution">
    <text evidence="10">The sequence shown here is derived from an EMBL/GenBank/DDBJ whole genome shotgun (WGS) entry which is preliminary data.</text>
</comment>
<sequence>MRQAWIFSSVVIAAATVVSAAHAAPGAATHPFALSRPIDNQYIVVFKREVAEPAALAAQLAQQQGGRLLHSYRHTIKGFAARLPAAAVAALRNNPQVDYVEPDATVSLNEALATPPWQQPNPTWGLDRIDQASLPLNGSYHHQYRGAGVHAFVIDTGILASHVDFGNRVSAGYSAIADGNGTTDCNGHGTHVAGTVGGSQFGVAKAVTLVPVRVLDCTGSGSYSGIIAGVDWVAGQGALRPAVANMSLGGGLSAAVNASVAGAVAKGVTMVVAAGNSSADACQTSPASEPSAITVGATSSNDSRASYSNYGACLDLFAPGSAISSDWHSSTTATNTLSGTSMAAPHVTGVAALALAANGSATPAAVTEFLLSHATPNKVIGAGSGSPNRLVYSMAAGAPATPVVKTVAVSAITGKGVKSGTKWRASATVTVRQYDGYNFVGAIAGATVTGMFSPGGTATCVTGSTGSCTLNSGTISRSYTTSLFGVGNVTGSSLVYDASKNAVSSISVSRP</sequence>
<feature type="active site" description="Charge relay system" evidence="5">
    <location>
        <position position="155"/>
    </location>
</feature>
<dbReference type="PANTHER" id="PTHR43806:SF11">
    <property type="entry name" value="CEREVISIN-RELATED"/>
    <property type="match status" value="1"/>
</dbReference>
<feature type="active site" description="Charge relay system" evidence="5">
    <location>
        <position position="188"/>
    </location>
</feature>
<feature type="chain" id="PRO_5015767760" evidence="7">
    <location>
        <begin position="24"/>
        <end position="511"/>
    </location>
</feature>
<dbReference type="SUPFAM" id="SSF52743">
    <property type="entry name" value="Subtilisin-like"/>
    <property type="match status" value="1"/>
</dbReference>
<feature type="domain" description="Peptidase S8/S53" evidence="8">
    <location>
        <begin position="152"/>
        <end position="377"/>
    </location>
</feature>
<dbReference type="PROSITE" id="PS00136">
    <property type="entry name" value="SUBTILASE_ASP"/>
    <property type="match status" value="1"/>
</dbReference>
<dbReference type="InterPro" id="IPR023828">
    <property type="entry name" value="Peptidase_S8_Ser-AS"/>
</dbReference>
<dbReference type="Proteomes" id="UP000238326">
    <property type="component" value="Unassembled WGS sequence"/>
</dbReference>
<evidence type="ECO:0000259" key="9">
    <source>
        <dbReference type="Pfam" id="PF05922"/>
    </source>
</evidence>
<dbReference type="PRINTS" id="PR00723">
    <property type="entry name" value="SUBTILISIN"/>
</dbReference>
<organism evidence="10 11">
    <name type="scientific">Malikia spinosa</name>
    <dbReference type="NCBI Taxonomy" id="86180"/>
    <lineage>
        <taxon>Bacteria</taxon>
        <taxon>Pseudomonadati</taxon>
        <taxon>Pseudomonadota</taxon>
        <taxon>Betaproteobacteria</taxon>
        <taxon>Burkholderiales</taxon>
        <taxon>Comamonadaceae</taxon>
        <taxon>Malikia</taxon>
    </lineage>
</organism>
<dbReference type="PANTHER" id="PTHR43806">
    <property type="entry name" value="PEPTIDASE S8"/>
    <property type="match status" value="1"/>
</dbReference>
<keyword evidence="4 5" id="KW-0720">Serine protease</keyword>
<comment type="similarity">
    <text evidence="1 5 6">Belongs to the peptidase S8 family.</text>
</comment>
<dbReference type="InterPro" id="IPR036852">
    <property type="entry name" value="Peptidase_S8/S53_dom_sf"/>
</dbReference>
<evidence type="ECO:0000256" key="2">
    <source>
        <dbReference type="ARBA" id="ARBA00022670"/>
    </source>
</evidence>